<feature type="chain" id="PRO_5046127196" evidence="1">
    <location>
        <begin position="19"/>
        <end position="231"/>
    </location>
</feature>
<reference evidence="3 4" key="1">
    <citation type="submission" date="2024-09" db="EMBL/GenBank/DDBJ databases">
        <title>Novel species of the genus Pelomonas and Roseateles isolated from streams.</title>
        <authorList>
            <person name="Lu H."/>
        </authorList>
    </citation>
    <scope>NUCLEOTIDE SEQUENCE [LARGE SCALE GENOMIC DNA]</scope>
    <source>
        <strain evidence="3 4">DC23W</strain>
    </source>
</reference>
<evidence type="ECO:0000259" key="2">
    <source>
        <dbReference type="Pfam" id="PF07589"/>
    </source>
</evidence>
<evidence type="ECO:0000313" key="4">
    <source>
        <dbReference type="Proteomes" id="UP001606300"/>
    </source>
</evidence>
<dbReference type="Gene3D" id="2.60.120.200">
    <property type="match status" value="1"/>
</dbReference>
<keyword evidence="4" id="KW-1185">Reference proteome</keyword>
<evidence type="ECO:0000313" key="3">
    <source>
        <dbReference type="EMBL" id="MFG6417153.1"/>
    </source>
</evidence>
<comment type="caution">
    <text evidence="3">The sequence shown here is derived from an EMBL/GenBank/DDBJ whole genome shotgun (WGS) entry which is preliminary data.</text>
</comment>
<dbReference type="InterPro" id="IPR013424">
    <property type="entry name" value="Ice-binding_C"/>
</dbReference>
<dbReference type="InterPro" id="IPR013320">
    <property type="entry name" value="ConA-like_dom_sf"/>
</dbReference>
<dbReference type="Pfam" id="PF13385">
    <property type="entry name" value="Laminin_G_3"/>
    <property type="match status" value="1"/>
</dbReference>
<protein>
    <submittedName>
        <fullName evidence="3">LamG-like jellyroll fold domain-containing protein</fullName>
    </submittedName>
</protein>
<sequence>MRSLITALALSTAALAQAASPTHVYLMNDGTDLFGGSSLTTFGGNFTTSAGRYSFGANQGFSLESAVNANVYTLDFAVSLDAVSGYRRLVDFKNLTVDAGLYNLNTGLNFYPVTTGPSGAFAAGQEVRVTLTRDAAGLLTGYVDGTQQFQIDDAAQRATFSSGNAIAYFFRDDTAVSGEVSAGSIDYLRIYDSALSAVEVASLASPVPEPATGLMAAAGLGLFALLRRRRA</sequence>
<proteinExistence type="predicted"/>
<dbReference type="Pfam" id="PF07589">
    <property type="entry name" value="PEP-CTERM"/>
    <property type="match status" value="1"/>
</dbReference>
<gene>
    <name evidence="3" type="ORF">ACG02S_24970</name>
</gene>
<dbReference type="NCBIfam" id="TIGR03382">
    <property type="entry name" value="GC_trans_RRR"/>
    <property type="match status" value="1"/>
</dbReference>
<dbReference type="Proteomes" id="UP001606300">
    <property type="component" value="Unassembled WGS sequence"/>
</dbReference>
<feature type="signal peptide" evidence="1">
    <location>
        <begin position="1"/>
        <end position="18"/>
    </location>
</feature>
<keyword evidence="1" id="KW-0732">Signal</keyword>
<organism evidence="3 4">
    <name type="scientific">Pelomonas dachongensis</name>
    <dbReference type="NCBI Taxonomy" id="3299029"/>
    <lineage>
        <taxon>Bacteria</taxon>
        <taxon>Pseudomonadati</taxon>
        <taxon>Pseudomonadota</taxon>
        <taxon>Betaproteobacteria</taxon>
        <taxon>Burkholderiales</taxon>
        <taxon>Sphaerotilaceae</taxon>
        <taxon>Roseateles</taxon>
    </lineage>
</organism>
<evidence type="ECO:0000256" key="1">
    <source>
        <dbReference type="SAM" id="SignalP"/>
    </source>
</evidence>
<dbReference type="NCBIfam" id="TIGR02595">
    <property type="entry name" value="PEP_CTERM"/>
    <property type="match status" value="1"/>
</dbReference>
<feature type="domain" description="Ice-binding protein C-terminal" evidence="2">
    <location>
        <begin position="206"/>
        <end position="230"/>
    </location>
</feature>
<dbReference type="SUPFAM" id="SSF49899">
    <property type="entry name" value="Concanavalin A-like lectins/glucanases"/>
    <property type="match status" value="1"/>
</dbReference>
<name>A0ABW7EX07_9BURK</name>
<dbReference type="InterPro" id="IPR017756">
    <property type="entry name" value="TM_Gly-Cys-Arg_CS"/>
</dbReference>
<accession>A0ABW7EX07</accession>
<dbReference type="EMBL" id="JBIGHY010000017">
    <property type="protein sequence ID" value="MFG6417153.1"/>
    <property type="molecule type" value="Genomic_DNA"/>
</dbReference>
<dbReference type="RefSeq" id="WP_394473212.1">
    <property type="nucleotide sequence ID" value="NZ_JBIGHY010000017.1"/>
</dbReference>